<dbReference type="Proteomes" id="UP000291259">
    <property type="component" value="Chromosome"/>
</dbReference>
<dbReference type="SUPFAM" id="SSF102546">
    <property type="entry name" value="RbsD-like"/>
    <property type="match status" value="1"/>
</dbReference>
<proteinExistence type="predicted"/>
<dbReference type="GO" id="GO:0062193">
    <property type="term" value="F:D-ribose pyranase activity"/>
    <property type="evidence" value="ECO:0007669"/>
    <property type="project" value="UniProtKB-EC"/>
</dbReference>
<dbReference type="EMBL" id="CP035491">
    <property type="protein sequence ID" value="QAY75047.1"/>
    <property type="molecule type" value="Genomic_DNA"/>
</dbReference>
<dbReference type="GO" id="GO:0006004">
    <property type="term" value="P:fucose metabolic process"/>
    <property type="evidence" value="ECO:0007669"/>
    <property type="project" value="TreeGrafter"/>
</dbReference>
<dbReference type="GO" id="GO:0042806">
    <property type="term" value="F:fucose binding"/>
    <property type="evidence" value="ECO:0007669"/>
    <property type="project" value="TreeGrafter"/>
</dbReference>
<dbReference type="Pfam" id="PF05025">
    <property type="entry name" value="RbsD_FucU"/>
    <property type="match status" value="1"/>
</dbReference>
<dbReference type="GO" id="GO:0036373">
    <property type="term" value="F:L-fucose mutarotase activity"/>
    <property type="evidence" value="ECO:0007669"/>
    <property type="project" value="UniProtKB-EC"/>
</dbReference>
<sequence>MLSGIHPILTGDLLAALDRLGHGDELVVADANFPAHRSGVTVVEIPGHPSPDVVEAIRTVVPVDAYEDEAVLLMGIAARPDGSEATGARDVQLDLRAAAAAAPDRVGTLERFAFYDRAARAGLVVRTGEQRPYGNLILRKGVVAPYTGRAAA</sequence>
<organism evidence="4 5">
    <name type="scientific">Agromyces protaetiae</name>
    <dbReference type="NCBI Taxonomy" id="2509455"/>
    <lineage>
        <taxon>Bacteria</taxon>
        <taxon>Bacillati</taxon>
        <taxon>Actinomycetota</taxon>
        <taxon>Actinomycetes</taxon>
        <taxon>Micrococcales</taxon>
        <taxon>Microbacteriaceae</taxon>
        <taxon>Agromyces</taxon>
    </lineage>
</organism>
<name>A0A4P6FLT9_9MICO</name>
<comment type="catalytic activity">
    <reaction evidence="3">
        <text>alpha-L-fucose = beta-L-fucose</text>
        <dbReference type="Rhea" id="RHEA:25580"/>
        <dbReference type="ChEBI" id="CHEBI:42548"/>
        <dbReference type="ChEBI" id="CHEBI:42589"/>
        <dbReference type="EC" id="5.1.3.29"/>
    </reaction>
</comment>
<reference evidence="4 5" key="1">
    <citation type="submission" date="2019-01" db="EMBL/GenBank/DDBJ databases">
        <title>Genome sequencing of strain FW100M-8.</title>
        <authorList>
            <person name="Heo J."/>
            <person name="Kim S.-J."/>
            <person name="Kim J.-S."/>
            <person name="Hong S.-B."/>
            <person name="Kwon S.-W."/>
        </authorList>
    </citation>
    <scope>NUCLEOTIDE SEQUENCE [LARGE SCALE GENOMIC DNA]</scope>
    <source>
        <strain evidence="4 5">FW100M-8</strain>
    </source>
</reference>
<evidence type="ECO:0000256" key="3">
    <source>
        <dbReference type="ARBA" id="ARBA00036324"/>
    </source>
</evidence>
<dbReference type="InterPro" id="IPR007721">
    <property type="entry name" value="RbsD_FucU"/>
</dbReference>
<keyword evidence="2" id="KW-0413">Isomerase</keyword>
<evidence type="ECO:0000256" key="1">
    <source>
        <dbReference type="ARBA" id="ARBA00000223"/>
    </source>
</evidence>
<dbReference type="PANTHER" id="PTHR31690">
    <property type="entry name" value="FUCOSE MUTAROTASE"/>
    <property type="match status" value="1"/>
</dbReference>
<dbReference type="KEGG" id="agf:ET445_14655"/>
<protein>
    <submittedName>
        <fullName evidence="4">Transport protein RbsD/FucU</fullName>
    </submittedName>
</protein>
<dbReference type="InterPro" id="IPR050443">
    <property type="entry name" value="RbsD/FucU_mutarotase"/>
</dbReference>
<dbReference type="InterPro" id="IPR023750">
    <property type="entry name" value="RbsD-like_sf"/>
</dbReference>
<evidence type="ECO:0000313" key="5">
    <source>
        <dbReference type="Proteomes" id="UP000291259"/>
    </source>
</evidence>
<dbReference type="AlphaFoldDB" id="A0A4P6FLT9"/>
<evidence type="ECO:0000313" key="4">
    <source>
        <dbReference type="EMBL" id="QAY75047.1"/>
    </source>
</evidence>
<accession>A0A4P6FLT9</accession>
<gene>
    <name evidence="4" type="ORF">ET445_14655</name>
</gene>
<dbReference type="Gene3D" id="3.40.1650.10">
    <property type="entry name" value="RbsD-like domain"/>
    <property type="match status" value="1"/>
</dbReference>
<dbReference type="OrthoDB" id="9805009at2"/>
<evidence type="ECO:0000256" key="2">
    <source>
        <dbReference type="ARBA" id="ARBA00023235"/>
    </source>
</evidence>
<dbReference type="PANTHER" id="PTHR31690:SF4">
    <property type="entry name" value="FUCOSE MUTAROTASE"/>
    <property type="match status" value="1"/>
</dbReference>
<keyword evidence="5" id="KW-1185">Reference proteome</keyword>
<comment type="catalytic activity">
    <reaction evidence="1">
        <text>beta-D-ribopyranose = beta-D-ribofuranose</text>
        <dbReference type="Rhea" id="RHEA:25432"/>
        <dbReference type="ChEBI" id="CHEBI:27476"/>
        <dbReference type="ChEBI" id="CHEBI:47002"/>
        <dbReference type="EC" id="5.4.99.62"/>
    </reaction>
</comment>